<feature type="transmembrane region" description="Helical" evidence="4">
    <location>
        <begin position="120"/>
        <end position="139"/>
    </location>
</feature>
<reference evidence="7" key="1">
    <citation type="journal article" date="2019" name="Int. J. Syst. Evol. Microbiol.">
        <title>The Global Catalogue of Microorganisms (GCM) 10K type strain sequencing project: providing services to taxonomists for standard genome sequencing and annotation.</title>
        <authorList>
            <consortium name="The Broad Institute Genomics Platform"/>
            <consortium name="The Broad Institute Genome Sequencing Center for Infectious Disease"/>
            <person name="Wu L."/>
            <person name="Ma J."/>
        </authorList>
    </citation>
    <scope>NUCLEOTIDE SEQUENCE [LARGE SCALE GENOMIC DNA]</scope>
    <source>
        <strain evidence="7">KCTC 52239</strain>
    </source>
</reference>
<keyword evidence="2" id="KW-0270">Exopolysaccharide synthesis</keyword>
<protein>
    <submittedName>
        <fullName evidence="6">Sugar transferase</fullName>
    </submittedName>
</protein>
<organism evidence="6 7">
    <name type="scientific">Paracoccus fontiphilus</name>
    <dbReference type="NCBI Taxonomy" id="1815556"/>
    <lineage>
        <taxon>Bacteria</taxon>
        <taxon>Pseudomonadati</taxon>
        <taxon>Pseudomonadota</taxon>
        <taxon>Alphaproteobacteria</taxon>
        <taxon>Rhodobacterales</taxon>
        <taxon>Paracoccaceae</taxon>
        <taxon>Paracoccus</taxon>
    </lineage>
</organism>
<accession>A0ABV7IFV5</accession>
<keyword evidence="4" id="KW-1133">Transmembrane helix</keyword>
<evidence type="ECO:0000256" key="1">
    <source>
        <dbReference type="ARBA" id="ARBA00006464"/>
    </source>
</evidence>
<dbReference type="Pfam" id="PF02397">
    <property type="entry name" value="Bac_transf"/>
    <property type="match status" value="1"/>
</dbReference>
<evidence type="ECO:0000256" key="3">
    <source>
        <dbReference type="SAM" id="Coils"/>
    </source>
</evidence>
<keyword evidence="3" id="KW-0175">Coiled coil</keyword>
<comment type="caution">
    <text evidence="6">The sequence shown here is derived from an EMBL/GenBank/DDBJ whole genome shotgun (WGS) entry which is preliminary data.</text>
</comment>
<keyword evidence="7" id="KW-1185">Reference proteome</keyword>
<dbReference type="GO" id="GO:0016740">
    <property type="term" value="F:transferase activity"/>
    <property type="evidence" value="ECO:0007669"/>
    <property type="project" value="UniProtKB-KW"/>
</dbReference>
<dbReference type="RefSeq" id="WP_377706783.1">
    <property type="nucleotide sequence ID" value="NZ_JBHRTE010000019.1"/>
</dbReference>
<evidence type="ECO:0000259" key="5">
    <source>
        <dbReference type="Pfam" id="PF02397"/>
    </source>
</evidence>
<evidence type="ECO:0000256" key="4">
    <source>
        <dbReference type="SAM" id="Phobius"/>
    </source>
</evidence>
<dbReference type="EMBL" id="JBHRTE010000019">
    <property type="protein sequence ID" value="MFC3167237.1"/>
    <property type="molecule type" value="Genomic_DNA"/>
</dbReference>
<feature type="transmembrane region" description="Helical" evidence="4">
    <location>
        <begin position="145"/>
        <end position="165"/>
    </location>
</feature>
<name>A0ABV7IFV5_9RHOB</name>
<feature type="transmembrane region" description="Helical" evidence="4">
    <location>
        <begin position="286"/>
        <end position="310"/>
    </location>
</feature>
<comment type="similarity">
    <text evidence="1">Belongs to the bacterial sugar transferase family.</text>
</comment>
<dbReference type="PANTHER" id="PTHR30576:SF10">
    <property type="entry name" value="SLL5057 PROTEIN"/>
    <property type="match status" value="1"/>
</dbReference>
<evidence type="ECO:0000313" key="7">
    <source>
        <dbReference type="Proteomes" id="UP001595557"/>
    </source>
</evidence>
<feature type="domain" description="Bacterial sugar transferase" evidence="5">
    <location>
        <begin position="282"/>
        <end position="474"/>
    </location>
</feature>
<dbReference type="InterPro" id="IPR003362">
    <property type="entry name" value="Bact_transf"/>
</dbReference>
<evidence type="ECO:0000256" key="2">
    <source>
        <dbReference type="ARBA" id="ARBA00023169"/>
    </source>
</evidence>
<keyword evidence="4" id="KW-0472">Membrane</keyword>
<dbReference type="Proteomes" id="UP001595557">
    <property type="component" value="Unassembled WGS sequence"/>
</dbReference>
<gene>
    <name evidence="6" type="ORF">ACFOD7_04150</name>
</gene>
<keyword evidence="6" id="KW-0808">Transferase</keyword>
<keyword evidence="4" id="KW-0812">Transmembrane</keyword>
<feature type="coiled-coil region" evidence="3">
    <location>
        <begin position="331"/>
        <end position="358"/>
    </location>
</feature>
<proteinExistence type="inferred from homology"/>
<evidence type="ECO:0000313" key="6">
    <source>
        <dbReference type="EMBL" id="MFC3167237.1"/>
    </source>
</evidence>
<sequence>MPGSAYRNVMNSLHEPRDLLAVPGMIEIGRASARVPPMGRGRSPGRAARRGWHPEAASAILAAGDALAFLAAYTALVPFGAGNALAACGLAAVAALALFWSDGLYPGYGIYAHELLRRRVVAMAGVAVLAVPGAALLAGGWQVPAAVLSFLAGALALQLLLRTILRGLLRRLGWWGVPARIIGDDPDAAAFRTFLGQHWQLGIRCADGDPRAGDPEARLALVAGPPPSGEELRRLCRNHAGVIALADIPGTHGAGFRPADSRGEIGLRFTAGGQSGPGLAGRAFDLAVVALVLPFVVPVMLLAAAGIYLVDPGPVFYRQTREGLGGRHFQMLKLRTMYRDAEQRLETLLATDEDARAEWSRHYKLRKDPRVLPLVGNFLRERSIDELPQFINVLLGDMRIVGPRPFPLYHLDAMDAAFRARRCTVQPGITGLWQISGRSTTDVGRQQDLDAFYIDNRSFWFDTQIILGTASAVIRGDGAY</sequence>
<feature type="transmembrane region" description="Helical" evidence="4">
    <location>
        <begin position="56"/>
        <end position="76"/>
    </location>
</feature>
<dbReference type="PANTHER" id="PTHR30576">
    <property type="entry name" value="COLANIC BIOSYNTHESIS UDP-GLUCOSE LIPID CARRIER TRANSFERASE"/>
    <property type="match status" value="1"/>
</dbReference>